<proteinExistence type="predicted"/>
<keyword evidence="2" id="KW-1185">Reference proteome</keyword>
<accession>A0AAE3YTM5</accession>
<name>A0AAE3YTM5_9ACTN</name>
<gene>
    <name evidence="1" type="ORF">J2S41_005203</name>
</gene>
<sequence length="205" mass="22980">MTDKPLSARARRALIALVFHPDATTNRVIHERFGFKIEATERNELDGRGFITWTRAAHNAYAHQLTDAGLRRCRTELSAEAPDGATPTDRILYATWQLVARTLPDSLPELRSYIGVPPPSLPDRILATYRNLVSRPGGTVSLSDLRKHLDVTDRGEVDRTLIDMDRQRRIQLEPDPDRAALTAEARDAAVVLSGQQMHLILVSDR</sequence>
<dbReference type="EMBL" id="JAVDYB010000001">
    <property type="protein sequence ID" value="MDR7278425.1"/>
    <property type="molecule type" value="Genomic_DNA"/>
</dbReference>
<reference evidence="1" key="1">
    <citation type="submission" date="2023-07" db="EMBL/GenBank/DDBJ databases">
        <title>Sequencing the genomes of 1000 actinobacteria strains.</title>
        <authorList>
            <person name="Klenk H.-P."/>
        </authorList>
    </citation>
    <scope>NUCLEOTIDE SEQUENCE</scope>
    <source>
        <strain evidence="1">DSM 44707</strain>
    </source>
</reference>
<dbReference type="Proteomes" id="UP001183643">
    <property type="component" value="Unassembled WGS sequence"/>
</dbReference>
<evidence type="ECO:0000313" key="1">
    <source>
        <dbReference type="EMBL" id="MDR7278425.1"/>
    </source>
</evidence>
<protein>
    <submittedName>
        <fullName evidence="1">Uncharacterized protein</fullName>
    </submittedName>
</protein>
<organism evidence="1 2">
    <name type="scientific">Catenuloplanes atrovinosus</name>
    <dbReference type="NCBI Taxonomy" id="137266"/>
    <lineage>
        <taxon>Bacteria</taxon>
        <taxon>Bacillati</taxon>
        <taxon>Actinomycetota</taxon>
        <taxon>Actinomycetes</taxon>
        <taxon>Micromonosporales</taxon>
        <taxon>Micromonosporaceae</taxon>
        <taxon>Catenuloplanes</taxon>
    </lineage>
</organism>
<dbReference type="AlphaFoldDB" id="A0AAE3YTM5"/>
<dbReference type="RefSeq" id="WP_310371328.1">
    <property type="nucleotide sequence ID" value="NZ_JAVDYB010000001.1"/>
</dbReference>
<comment type="caution">
    <text evidence="1">The sequence shown here is derived from an EMBL/GenBank/DDBJ whole genome shotgun (WGS) entry which is preliminary data.</text>
</comment>
<evidence type="ECO:0000313" key="2">
    <source>
        <dbReference type="Proteomes" id="UP001183643"/>
    </source>
</evidence>